<dbReference type="SMART" id="SM00271">
    <property type="entry name" value="DnaJ"/>
    <property type="match status" value="1"/>
</dbReference>
<keyword evidence="2" id="KW-0812">Transmembrane</keyword>
<comment type="subcellular location">
    <subcellularLocation>
        <location evidence="1">Membrane</location>
        <topology evidence="1">Single-pass membrane protein</topology>
    </subcellularLocation>
</comment>
<dbReference type="PROSITE" id="PS50076">
    <property type="entry name" value="DNAJ_2"/>
    <property type="match status" value="1"/>
</dbReference>
<dbReference type="PANTHER" id="PTHR12763:SF28">
    <property type="entry name" value="GEO10507P1-RELATED"/>
    <property type="match status" value="1"/>
</dbReference>
<proteinExistence type="inferred from homology"/>
<dbReference type="Proteomes" id="UP000033562">
    <property type="component" value="Unassembled WGS sequence"/>
</dbReference>
<feature type="domain" description="J" evidence="6">
    <location>
        <begin position="5"/>
        <end position="58"/>
    </location>
</feature>
<sequence length="61" mass="6795">MSVNEALEILGLHSKTSNEQINIAYHKLMKSVHPDKGGSAYFAQKLNQARDTLLNSHTNTQ</sequence>
<dbReference type="PANTHER" id="PTHR12763">
    <property type="match status" value="1"/>
</dbReference>
<dbReference type="InterPro" id="IPR036869">
    <property type="entry name" value="J_dom_sf"/>
</dbReference>
<gene>
    <name evidence="7" type="ORF">NLO413_0605</name>
</gene>
<dbReference type="Gene3D" id="1.10.287.110">
    <property type="entry name" value="DnaJ domain"/>
    <property type="match status" value="1"/>
</dbReference>
<evidence type="ECO:0000256" key="1">
    <source>
        <dbReference type="ARBA" id="ARBA00004167"/>
    </source>
</evidence>
<evidence type="ECO:0000313" key="7">
    <source>
        <dbReference type="EMBL" id="KJV69224.1"/>
    </source>
</evidence>
<evidence type="ECO:0000313" key="8">
    <source>
        <dbReference type="Proteomes" id="UP000033562"/>
    </source>
</evidence>
<name>A0A0F3NQQ3_9RICK</name>
<protein>
    <submittedName>
        <fullName evidence="7">DnaJ domain protein</fullName>
    </submittedName>
</protein>
<evidence type="ECO:0000256" key="5">
    <source>
        <dbReference type="ARBA" id="ARBA00038105"/>
    </source>
</evidence>
<dbReference type="CDD" id="cd06257">
    <property type="entry name" value="DnaJ"/>
    <property type="match status" value="1"/>
</dbReference>
<keyword evidence="4" id="KW-0472">Membrane</keyword>
<comment type="caution">
    <text evidence="7">The sequence shown here is derived from an EMBL/GenBank/DDBJ whole genome shotgun (WGS) entry which is preliminary data.</text>
</comment>
<reference evidence="7 8" key="1">
    <citation type="submission" date="2015-02" db="EMBL/GenBank/DDBJ databases">
        <title>Genome Sequencing of Rickettsiales.</title>
        <authorList>
            <person name="Daugherty S.C."/>
            <person name="Su Q."/>
            <person name="Abolude K."/>
            <person name="Beier-Sexton M."/>
            <person name="Carlyon J.A."/>
            <person name="Carter R."/>
            <person name="Day N.P."/>
            <person name="Dumler S.J."/>
            <person name="Dyachenko V."/>
            <person name="Godinez A."/>
            <person name="Kurtti T.J."/>
            <person name="Lichay M."/>
            <person name="Mullins K.E."/>
            <person name="Ott S."/>
            <person name="Pappas-Brown V."/>
            <person name="Paris D.H."/>
            <person name="Patel P."/>
            <person name="Richards A.L."/>
            <person name="Sadzewicz L."/>
            <person name="Sears K."/>
            <person name="Seidman D."/>
            <person name="Sengamalay N."/>
            <person name="Stenos J."/>
            <person name="Tallon L.J."/>
            <person name="Vincent G."/>
            <person name="Fraser C.M."/>
            <person name="Munderloh U."/>
            <person name="Dunning-Hotopp J.C."/>
        </authorList>
    </citation>
    <scope>NUCLEOTIDE SEQUENCE [LARGE SCALE GENOMIC DNA]</scope>
    <source>
        <strain evidence="7 8">RAC413</strain>
    </source>
</reference>
<evidence type="ECO:0000256" key="2">
    <source>
        <dbReference type="ARBA" id="ARBA00022692"/>
    </source>
</evidence>
<dbReference type="EMBL" id="LANX01000001">
    <property type="protein sequence ID" value="KJV69224.1"/>
    <property type="molecule type" value="Genomic_DNA"/>
</dbReference>
<evidence type="ECO:0000256" key="3">
    <source>
        <dbReference type="ARBA" id="ARBA00022989"/>
    </source>
</evidence>
<dbReference type="SUPFAM" id="SSF46565">
    <property type="entry name" value="Chaperone J-domain"/>
    <property type="match status" value="1"/>
</dbReference>
<dbReference type="InterPro" id="IPR001623">
    <property type="entry name" value="DnaJ_domain"/>
</dbReference>
<comment type="similarity">
    <text evidence="5">Belongs to the TIM14 family.</text>
</comment>
<dbReference type="AlphaFoldDB" id="A0A0F3NQQ3"/>
<dbReference type="Pfam" id="PF00226">
    <property type="entry name" value="DnaJ"/>
    <property type="match status" value="1"/>
</dbReference>
<keyword evidence="3" id="KW-1133">Transmembrane helix</keyword>
<evidence type="ECO:0000256" key="4">
    <source>
        <dbReference type="ARBA" id="ARBA00023136"/>
    </source>
</evidence>
<organism evidence="7 8">
    <name type="scientific">Candidatus Neoehrlichia procyonis str. RAC413</name>
    <dbReference type="NCBI Taxonomy" id="1359163"/>
    <lineage>
        <taxon>Bacteria</taxon>
        <taxon>Pseudomonadati</taxon>
        <taxon>Pseudomonadota</taxon>
        <taxon>Alphaproteobacteria</taxon>
        <taxon>Rickettsiales</taxon>
        <taxon>Anaplasmataceae</taxon>
        <taxon>Candidatus Neoehrlichia</taxon>
    </lineage>
</organism>
<evidence type="ECO:0000259" key="6">
    <source>
        <dbReference type="PROSITE" id="PS50076"/>
    </source>
</evidence>
<accession>A0A0F3NQQ3</accession>
<dbReference type="GO" id="GO:0016020">
    <property type="term" value="C:membrane"/>
    <property type="evidence" value="ECO:0007669"/>
    <property type="project" value="UniProtKB-SubCell"/>
</dbReference>
<keyword evidence="8" id="KW-1185">Reference proteome</keyword>